<dbReference type="InterPro" id="IPR036864">
    <property type="entry name" value="Zn2-C6_fun-type_DNA-bd_sf"/>
</dbReference>
<evidence type="ECO:0000259" key="10">
    <source>
        <dbReference type="PROSITE" id="PS50048"/>
    </source>
</evidence>
<dbReference type="PANTHER" id="PTHR46910">
    <property type="entry name" value="TRANSCRIPTION FACTOR PDR1"/>
    <property type="match status" value="1"/>
</dbReference>
<dbReference type="OrthoDB" id="1924787at2759"/>
<sequence length="802" mass="88453">MIRAPGGQNGSRIAQACDRCRSKKIKCDGKRPSCSQCLSVGFECKITDKLTRRAFPRGYTESLEDRVRQLESENQKLMDLLDLKDEQMDLLSKVHNTSNQKQPPTAAAVEAEQPAVAAVKREPSETATTAGSPDEGEEESYLVKHTNTLCLDGTFKGSSTGAIFVEALLEKLGQKAPNAVFAIQNAFFHNKGAHEAAANSPRTNTKNHSYSLPNLFPVSPPPSVTSPTTDGFSKSPAGTSVTPPLSSASSFSSLNLCSRVLCDKLLTTYFQEWHSTFSILDQDNFVSQYQKYMGNDACDFSENPTFAIQLIMVLNLAALGSKDPSVHHEIKALDDWKPLFSSALQTKPGLDTLQALCLTLLYSLHVGNTSDVWHFRAVSVNMAYRLGLHRPPSTLRHHDGSQLSGPEATTRTKLFWTVYALDAASSVAVGSPRLCHDSCISTPMPDLTEDGTEFTACHLRIITFSQILAGIIDTIYSFNASKDYYSYKTVIKFEDQLESWKRELEPELKFEFANGAPASSCSLKPVHQKSPLFLMLYHWARILIHMPAVSPVHSDSSTKGSGATVAIMQSAKVFSQVFNYLHARKVVTTLFFNPSSVMLHLSSIILYSAVDYSRGGALLQETKSIVTNSLDYLHGQIQAERPGCLPITCYQWFEQACDIVLRTSKDSSSSNGGRRRSSSKKQQQQQPTVVKPEPQQGVFNTPAPSTCTPAPPTEHKSINIPHTDVDEMLKSMGFDSAMMDEQQRKHSEPILHHTTCAPAQTTFSAVAHDQPLDMNTNTNVDDYLDFWSPVDYLSICKDNFAS</sequence>
<keyword evidence="8" id="KW-0175">Coiled coil</keyword>
<organism evidence="11 12">
    <name type="scientific">Trichomonascus ciferrii</name>
    <dbReference type="NCBI Taxonomy" id="44093"/>
    <lineage>
        <taxon>Eukaryota</taxon>
        <taxon>Fungi</taxon>
        <taxon>Dikarya</taxon>
        <taxon>Ascomycota</taxon>
        <taxon>Saccharomycotina</taxon>
        <taxon>Dipodascomycetes</taxon>
        <taxon>Dipodascales</taxon>
        <taxon>Trichomonascaceae</taxon>
        <taxon>Trichomonascus</taxon>
        <taxon>Trichomonascus ciferrii complex</taxon>
    </lineage>
</organism>
<dbReference type="PROSITE" id="PS50048">
    <property type="entry name" value="ZN2_CY6_FUNGAL_2"/>
    <property type="match status" value="1"/>
</dbReference>
<dbReference type="GO" id="GO:0005634">
    <property type="term" value="C:nucleus"/>
    <property type="evidence" value="ECO:0007669"/>
    <property type="project" value="UniProtKB-SubCell"/>
</dbReference>
<evidence type="ECO:0000256" key="6">
    <source>
        <dbReference type="ARBA" id="ARBA00023163"/>
    </source>
</evidence>
<reference evidence="11" key="1">
    <citation type="journal article" date="2019" name="G3 (Bethesda)">
        <title>Genome Assemblies of Two Rare Opportunistic Yeast Pathogens: Diutina rugosa (syn. Candida rugosa) and Trichomonascus ciferrii (syn. Candida ciferrii).</title>
        <authorList>
            <person name="Mixao V."/>
            <person name="Saus E."/>
            <person name="Hansen A.P."/>
            <person name="Lass-Florl C."/>
            <person name="Gabaldon T."/>
        </authorList>
    </citation>
    <scope>NUCLEOTIDE SEQUENCE</scope>
    <source>
        <strain evidence="11">CBS 4856</strain>
    </source>
</reference>
<feature type="domain" description="Zn(2)-C6 fungal-type" evidence="10">
    <location>
        <begin position="16"/>
        <end position="46"/>
    </location>
</feature>
<dbReference type="Pfam" id="PF04082">
    <property type="entry name" value="Fungal_trans"/>
    <property type="match status" value="1"/>
</dbReference>
<dbReference type="SMART" id="SM00906">
    <property type="entry name" value="Fungal_trans"/>
    <property type="match status" value="1"/>
</dbReference>
<evidence type="ECO:0000313" key="12">
    <source>
        <dbReference type="Proteomes" id="UP000761534"/>
    </source>
</evidence>
<dbReference type="CDD" id="cd00067">
    <property type="entry name" value="GAL4"/>
    <property type="match status" value="1"/>
</dbReference>
<dbReference type="GO" id="GO:0003677">
    <property type="term" value="F:DNA binding"/>
    <property type="evidence" value="ECO:0007669"/>
    <property type="project" value="UniProtKB-KW"/>
</dbReference>
<gene>
    <name evidence="11" type="ORF">TRICI_006494</name>
</gene>
<keyword evidence="7" id="KW-0539">Nucleus</keyword>
<evidence type="ECO:0000256" key="7">
    <source>
        <dbReference type="ARBA" id="ARBA00023242"/>
    </source>
</evidence>
<feature type="region of interest" description="Disordered" evidence="9">
    <location>
        <begin position="664"/>
        <end position="719"/>
    </location>
</feature>
<dbReference type="CDD" id="cd15485">
    <property type="entry name" value="ZIP_Cat8"/>
    <property type="match status" value="1"/>
</dbReference>
<dbReference type="PANTHER" id="PTHR46910:SF12">
    <property type="entry name" value="REGULATORY PROTEIN CAT8"/>
    <property type="match status" value="1"/>
</dbReference>
<dbReference type="CDD" id="cd12148">
    <property type="entry name" value="fungal_TF_MHR"/>
    <property type="match status" value="1"/>
</dbReference>
<dbReference type="SUPFAM" id="SSF57701">
    <property type="entry name" value="Zn2/Cys6 DNA-binding domain"/>
    <property type="match status" value="1"/>
</dbReference>
<comment type="subcellular location">
    <subcellularLocation>
        <location evidence="1">Nucleus</location>
    </subcellularLocation>
</comment>
<evidence type="ECO:0000256" key="4">
    <source>
        <dbReference type="ARBA" id="ARBA00023015"/>
    </source>
</evidence>
<evidence type="ECO:0000256" key="2">
    <source>
        <dbReference type="ARBA" id="ARBA00022723"/>
    </source>
</evidence>
<dbReference type="EMBL" id="SWFS01000539">
    <property type="protein sequence ID" value="KAA8898677.1"/>
    <property type="molecule type" value="Genomic_DNA"/>
</dbReference>
<dbReference type="Pfam" id="PF00172">
    <property type="entry name" value="Zn_clus"/>
    <property type="match status" value="1"/>
</dbReference>
<evidence type="ECO:0000256" key="5">
    <source>
        <dbReference type="ARBA" id="ARBA00023125"/>
    </source>
</evidence>
<accession>A0A642UNI2</accession>
<keyword evidence="12" id="KW-1185">Reference proteome</keyword>
<dbReference type="Proteomes" id="UP000761534">
    <property type="component" value="Unassembled WGS sequence"/>
</dbReference>
<name>A0A642UNI2_9ASCO</name>
<keyword evidence="5" id="KW-0238">DNA-binding</keyword>
<feature type="compositionally biased region" description="Low complexity" evidence="9">
    <location>
        <begin position="102"/>
        <end position="118"/>
    </location>
</feature>
<evidence type="ECO:0000256" key="8">
    <source>
        <dbReference type="SAM" id="Coils"/>
    </source>
</evidence>
<dbReference type="GO" id="GO:0008270">
    <property type="term" value="F:zinc ion binding"/>
    <property type="evidence" value="ECO:0007669"/>
    <property type="project" value="InterPro"/>
</dbReference>
<feature type="coiled-coil region" evidence="8">
    <location>
        <begin position="60"/>
        <end position="87"/>
    </location>
</feature>
<dbReference type="SMART" id="SM00066">
    <property type="entry name" value="GAL4"/>
    <property type="match status" value="1"/>
</dbReference>
<dbReference type="VEuPathDB" id="FungiDB:TRICI_006494"/>
<dbReference type="GO" id="GO:0006351">
    <property type="term" value="P:DNA-templated transcription"/>
    <property type="evidence" value="ECO:0007669"/>
    <property type="project" value="InterPro"/>
</dbReference>
<dbReference type="PROSITE" id="PS00463">
    <property type="entry name" value="ZN2_CY6_FUNGAL_1"/>
    <property type="match status" value="1"/>
</dbReference>
<feature type="region of interest" description="Disordered" evidence="9">
    <location>
        <begin position="96"/>
        <end position="140"/>
    </location>
</feature>
<evidence type="ECO:0000256" key="1">
    <source>
        <dbReference type="ARBA" id="ARBA00004123"/>
    </source>
</evidence>
<evidence type="ECO:0000256" key="9">
    <source>
        <dbReference type="SAM" id="MobiDB-lite"/>
    </source>
</evidence>
<proteinExistence type="predicted"/>
<protein>
    <recommendedName>
        <fullName evidence="10">Zn(2)-C6 fungal-type domain-containing protein</fullName>
    </recommendedName>
</protein>
<evidence type="ECO:0000256" key="3">
    <source>
        <dbReference type="ARBA" id="ARBA00022833"/>
    </source>
</evidence>
<feature type="region of interest" description="Disordered" evidence="9">
    <location>
        <begin position="217"/>
        <end position="239"/>
    </location>
</feature>
<dbReference type="InterPro" id="IPR001138">
    <property type="entry name" value="Zn2Cys6_DnaBD"/>
</dbReference>
<keyword evidence="3" id="KW-0862">Zinc</keyword>
<keyword evidence="6" id="KW-0804">Transcription</keyword>
<comment type="caution">
    <text evidence="11">The sequence shown here is derived from an EMBL/GenBank/DDBJ whole genome shotgun (WGS) entry which is preliminary data.</text>
</comment>
<keyword evidence="4" id="KW-0805">Transcription regulation</keyword>
<dbReference type="InterPro" id="IPR050987">
    <property type="entry name" value="AtrR-like"/>
</dbReference>
<evidence type="ECO:0000313" key="11">
    <source>
        <dbReference type="EMBL" id="KAA8898677.1"/>
    </source>
</evidence>
<dbReference type="FunFam" id="4.10.240.10:FF:000007">
    <property type="entry name" value="C6 transcription factor FacB"/>
    <property type="match status" value="1"/>
</dbReference>
<dbReference type="GO" id="GO:0000981">
    <property type="term" value="F:DNA-binding transcription factor activity, RNA polymerase II-specific"/>
    <property type="evidence" value="ECO:0007669"/>
    <property type="project" value="InterPro"/>
</dbReference>
<dbReference type="Gene3D" id="4.10.240.10">
    <property type="entry name" value="Zn(2)-C6 fungal-type DNA-binding domain"/>
    <property type="match status" value="1"/>
</dbReference>
<keyword evidence="2" id="KW-0479">Metal-binding</keyword>
<dbReference type="InterPro" id="IPR007219">
    <property type="entry name" value="XnlR_reg_dom"/>
</dbReference>
<dbReference type="AlphaFoldDB" id="A0A642UNI2"/>
<feature type="compositionally biased region" description="Polar residues" evidence="9">
    <location>
        <begin position="230"/>
        <end position="239"/>
    </location>
</feature>